<evidence type="ECO:0000259" key="7">
    <source>
        <dbReference type="PROSITE" id="PS50878"/>
    </source>
</evidence>
<dbReference type="InterPro" id="IPR041577">
    <property type="entry name" value="RT_RNaseH_2"/>
</dbReference>
<reference evidence="10" key="2">
    <citation type="submission" date="2025-08" db="UniProtKB">
        <authorList>
            <consortium name="RefSeq"/>
        </authorList>
    </citation>
    <scope>IDENTIFICATION</scope>
    <source>
        <tissue evidence="10">Leaf</tissue>
    </source>
</reference>
<dbReference type="PANTHER" id="PTHR35046">
    <property type="entry name" value="ZINC KNUCKLE (CCHC-TYPE) FAMILY PROTEIN"/>
    <property type="match status" value="1"/>
</dbReference>
<dbReference type="RefSeq" id="XP_056697332.1">
    <property type="nucleotide sequence ID" value="XM_056841354.1"/>
</dbReference>
<feature type="region of interest" description="Disordered" evidence="5">
    <location>
        <begin position="270"/>
        <end position="308"/>
    </location>
</feature>
<dbReference type="SUPFAM" id="SSF57756">
    <property type="entry name" value="Retrovirus zinc finger-like domains"/>
    <property type="match status" value="1"/>
</dbReference>
<dbReference type="InterPro" id="IPR012337">
    <property type="entry name" value="RNaseH-like_sf"/>
</dbReference>
<dbReference type="InterPro" id="IPR043502">
    <property type="entry name" value="DNA/RNA_pol_sf"/>
</dbReference>
<evidence type="ECO:0000256" key="5">
    <source>
        <dbReference type="SAM" id="MobiDB-lite"/>
    </source>
</evidence>
<dbReference type="InterPro" id="IPR041588">
    <property type="entry name" value="Integrase_H2C2"/>
</dbReference>
<name>A0ABM3RNY6_SPIOL</name>
<evidence type="ECO:0000313" key="9">
    <source>
        <dbReference type="Proteomes" id="UP000813463"/>
    </source>
</evidence>
<protein>
    <submittedName>
        <fullName evidence="10">Transposon Ty3-I Gag-Pol polyprotein</fullName>
    </submittedName>
</protein>
<feature type="region of interest" description="Disordered" evidence="5">
    <location>
        <begin position="1"/>
        <end position="90"/>
    </location>
</feature>
<sequence length="1444" mass="166738">MPPRTRRGGNHQPRPVYDTIIADMQREIQRLQQRLTRYEASAGPSHQSDDEQSDGEDEEVNPFHQPDGESSSGETSNTRRTRLPQHREKDLGIKVDIPDFEGGVHPDEFIEWLHTVERVFDFKDIPDDRKVKIVAIKFKKHASIWWENLKRQREREGRSKIRTWDKMKRELKRKFLPSHYRQDIFLKFHHLQQGSKSVAEYIAEFEDLSMKCDNAEPEEQTIARFLTGLEPKISKVVQLQQYWSFNDVTKLALKVEGQQAKEKTGFKTVTKETPYRGNPSTRFPPKANSSTTMKKVENPAATSKPFKQVSNPTSRRCFKCQGFGHIASECPNSRIISFVEEELFEDDQAEESQEDEDDQEVLHADEGESLVIRRILNAAPVEEDEWLRHNIFHTRCTSHGKICNVIIDSGSCENVVAATMVEKLKLPTKDHPYPYKLTWLKKGNDVKVTKRCLIDFSIGKKYQDKVWCDVIPMDACHLLLGRPWQYDRHAIHDGFKNTYSFEKDGVKIVLAPFKREMLAKPSQEKSLTVSESMFTMALEESRVACVLVMLEENKEDQGIPNEIKPLLREFNDIVPEEIPAGLPPMRDIQHCIDFVPGAVIPNKAAYRMSPKEHEELLRQVTELMQKGLVRESVSPCAVPALLVPKKDGSWRMCIDSRAVNRITIKYRFPIPRLDDLLDQLHNAFLFSKIDLRSGYHQIRMRPEDEWKTAFKTRDGLYEWMVMPFGLSNAPSTFMRLMNQVFRPFIGKFVVIYFDDILVYSRNSEEHLEHVRQIFQVLREQKLYANLKKCHFLTDKVVFLGYVVSSNGIEMDPSKIEAIISWPIPQLIHDVRSFHGLASFYRRFIKNFSTIAAPLTEVLKKEKFEWTRAAQQSFEELKEIITRAPTLALPDFDKLFEVDCDASGVGIGAVLSQEGRPIAFFTKEFVLYSDHESLKYLHSQQKLQRRHAKWSEFLSPFHFVLKHKSGTQNKVADALSRRHALLSTLQVKVIGFEVLKDLYEDDEDLGEFWKKCVEGPQRQFHRQDGYLFKGNKLCVPRCSLRDMILHECHAGVLAGHFGRDKTLSIIAANFYWPHMVRDVDRYVKRCLYTPLPVPDAPWEDVSMDFVVGLPRTQRNKDSIMVVVDRFSKMAHFLPCNKTNDATQVADLYFREIVRLHGIPKTITSDRDVKFMTLLQKWAKRSSIKDPIVEMTGSIRHCTPVQVEVQFIFLFCFFNLSCTILACESVISGFMIMACTRLQFSSAAHPQTYGQTEVVNRTLGNMLRSLVDKNPRQWDLMIAQAEFAYNCSPSQTTGESPFKIIYGKNPTTPVDLAPLPSPNNFSGDADERAREIKKLHEKVRAQITQKNQRYQEQANKFRKPATFKEGDLVWINLRKERFPRGTHGKLKPRADGPFKVLERIGENAYKIELPGEYNVSATFNVADLSPYYEDEEEQRLEVESSPTGGV</sequence>
<evidence type="ECO:0000256" key="4">
    <source>
        <dbReference type="PROSITE-ProRule" id="PRU00047"/>
    </source>
</evidence>
<keyword evidence="2" id="KW-0378">Hydrolase</keyword>
<dbReference type="InterPro" id="IPR056924">
    <property type="entry name" value="SH3_Tf2-1"/>
</dbReference>
<proteinExistence type="predicted"/>
<dbReference type="Pfam" id="PF00098">
    <property type="entry name" value="zf-CCHC"/>
    <property type="match status" value="1"/>
</dbReference>
<dbReference type="Gene3D" id="1.10.340.70">
    <property type="match status" value="1"/>
</dbReference>
<keyword evidence="9" id="KW-1185">Reference proteome</keyword>
<evidence type="ECO:0000259" key="6">
    <source>
        <dbReference type="PROSITE" id="PS50158"/>
    </source>
</evidence>
<accession>A0ABM3RNY6</accession>
<evidence type="ECO:0000256" key="1">
    <source>
        <dbReference type="ARBA" id="ARBA00022670"/>
    </source>
</evidence>
<keyword evidence="4" id="KW-0862">Zinc</keyword>
<dbReference type="CDD" id="cd01647">
    <property type="entry name" value="RT_LTR"/>
    <property type="match status" value="1"/>
</dbReference>
<reference evidence="9" key="1">
    <citation type="journal article" date="2021" name="Nat. Commun.">
        <title>Genomic analyses provide insights into spinach domestication and the genetic basis of agronomic traits.</title>
        <authorList>
            <person name="Cai X."/>
            <person name="Sun X."/>
            <person name="Xu C."/>
            <person name="Sun H."/>
            <person name="Wang X."/>
            <person name="Ge C."/>
            <person name="Zhang Z."/>
            <person name="Wang Q."/>
            <person name="Fei Z."/>
            <person name="Jiao C."/>
            <person name="Wang Q."/>
        </authorList>
    </citation>
    <scope>NUCLEOTIDE SEQUENCE [LARGE SCALE GENOMIC DNA]</scope>
    <source>
        <strain evidence="9">cv. Varoflay</strain>
    </source>
</reference>
<keyword evidence="4" id="KW-0479">Metal-binding</keyword>
<feature type="domain" description="CCHC-type" evidence="6">
    <location>
        <begin position="315"/>
        <end position="332"/>
    </location>
</feature>
<feature type="compositionally biased region" description="Acidic residues" evidence="5">
    <location>
        <begin position="50"/>
        <end position="60"/>
    </location>
</feature>
<dbReference type="SMART" id="SM00343">
    <property type="entry name" value="ZnF_C2HC"/>
    <property type="match status" value="1"/>
</dbReference>
<feature type="domain" description="Integrase catalytic" evidence="8">
    <location>
        <begin position="1092"/>
        <end position="1303"/>
    </location>
</feature>
<dbReference type="Pfam" id="PF00078">
    <property type="entry name" value="RVT_1"/>
    <property type="match status" value="1"/>
</dbReference>
<gene>
    <name evidence="10" type="primary">LOC110777940</name>
</gene>
<dbReference type="PANTHER" id="PTHR35046:SF21">
    <property type="entry name" value="RETROTRANSPOSON GAG DOMAIN-CONTAINING PROTEIN-RELATED"/>
    <property type="match status" value="1"/>
</dbReference>
<evidence type="ECO:0000256" key="2">
    <source>
        <dbReference type="ARBA" id="ARBA00022750"/>
    </source>
</evidence>
<dbReference type="PROSITE" id="PS50158">
    <property type="entry name" value="ZF_CCHC"/>
    <property type="match status" value="1"/>
</dbReference>
<dbReference type="Gene3D" id="3.10.10.10">
    <property type="entry name" value="HIV Type 1 Reverse Transcriptase, subunit A, domain 1"/>
    <property type="match status" value="1"/>
</dbReference>
<dbReference type="InterPro" id="IPR043128">
    <property type="entry name" value="Rev_trsase/Diguanyl_cyclase"/>
</dbReference>
<keyword evidence="2" id="KW-0064">Aspartyl protease</keyword>
<dbReference type="InterPro" id="IPR000477">
    <property type="entry name" value="RT_dom"/>
</dbReference>
<dbReference type="InterPro" id="IPR001584">
    <property type="entry name" value="Integrase_cat-core"/>
</dbReference>
<dbReference type="Gene3D" id="3.30.70.270">
    <property type="match status" value="2"/>
</dbReference>
<feature type="compositionally biased region" description="Polar residues" evidence="5">
    <location>
        <begin position="68"/>
        <end position="78"/>
    </location>
</feature>
<dbReference type="InterPro" id="IPR021109">
    <property type="entry name" value="Peptidase_aspartic_dom_sf"/>
</dbReference>
<dbReference type="CDD" id="cd09274">
    <property type="entry name" value="RNase_HI_RT_Ty3"/>
    <property type="match status" value="1"/>
</dbReference>
<dbReference type="Gene3D" id="4.10.60.10">
    <property type="entry name" value="Zinc finger, CCHC-type"/>
    <property type="match status" value="1"/>
</dbReference>
<dbReference type="Pfam" id="PF24626">
    <property type="entry name" value="SH3_Tf2-1"/>
    <property type="match status" value="1"/>
</dbReference>
<dbReference type="CDD" id="cd00303">
    <property type="entry name" value="retropepsin_like"/>
    <property type="match status" value="1"/>
</dbReference>
<dbReference type="Pfam" id="PF17919">
    <property type="entry name" value="RT_RNaseH_2"/>
    <property type="match status" value="1"/>
</dbReference>
<dbReference type="Proteomes" id="UP000813463">
    <property type="component" value="Chromosome 4"/>
</dbReference>
<dbReference type="PROSITE" id="PS50878">
    <property type="entry name" value="RT_POL"/>
    <property type="match status" value="1"/>
</dbReference>
<dbReference type="Pfam" id="PF03732">
    <property type="entry name" value="Retrotrans_gag"/>
    <property type="match status" value="1"/>
</dbReference>
<dbReference type="InterPro" id="IPR005162">
    <property type="entry name" value="Retrotrans_gag_dom"/>
</dbReference>
<keyword evidence="1" id="KW-0645">Protease</keyword>
<dbReference type="Gene3D" id="2.40.70.10">
    <property type="entry name" value="Acid Proteases"/>
    <property type="match status" value="1"/>
</dbReference>
<feature type="domain" description="Reverse transcriptase" evidence="7">
    <location>
        <begin position="624"/>
        <end position="803"/>
    </location>
</feature>
<dbReference type="Pfam" id="PF17921">
    <property type="entry name" value="Integrase_H2C2"/>
    <property type="match status" value="1"/>
</dbReference>
<organism evidence="9 10">
    <name type="scientific">Spinacia oleracea</name>
    <name type="common">Spinach</name>
    <dbReference type="NCBI Taxonomy" id="3562"/>
    <lineage>
        <taxon>Eukaryota</taxon>
        <taxon>Viridiplantae</taxon>
        <taxon>Streptophyta</taxon>
        <taxon>Embryophyta</taxon>
        <taxon>Tracheophyta</taxon>
        <taxon>Spermatophyta</taxon>
        <taxon>Magnoliopsida</taxon>
        <taxon>eudicotyledons</taxon>
        <taxon>Gunneridae</taxon>
        <taxon>Pentapetalae</taxon>
        <taxon>Caryophyllales</taxon>
        <taxon>Chenopodiaceae</taxon>
        <taxon>Chenopodioideae</taxon>
        <taxon>Anserineae</taxon>
        <taxon>Spinacia</taxon>
    </lineage>
</organism>
<dbReference type="GeneID" id="110777940"/>
<dbReference type="InterPro" id="IPR036397">
    <property type="entry name" value="RNaseH_sf"/>
</dbReference>
<dbReference type="Gene3D" id="3.30.420.10">
    <property type="entry name" value="Ribonuclease H-like superfamily/Ribonuclease H"/>
    <property type="match status" value="1"/>
</dbReference>
<keyword evidence="3" id="KW-0238">DNA-binding</keyword>
<evidence type="ECO:0000313" key="10">
    <source>
        <dbReference type="RefSeq" id="XP_056697332.1"/>
    </source>
</evidence>
<keyword evidence="4" id="KW-0863">Zinc-finger</keyword>
<dbReference type="PROSITE" id="PS50994">
    <property type="entry name" value="INTEGRASE"/>
    <property type="match status" value="1"/>
</dbReference>
<dbReference type="InterPro" id="IPR036875">
    <property type="entry name" value="Znf_CCHC_sf"/>
</dbReference>
<dbReference type="InterPro" id="IPR001878">
    <property type="entry name" value="Znf_CCHC"/>
</dbReference>
<evidence type="ECO:0000256" key="3">
    <source>
        <dbReference type="ARBA" id="ARBA00023125"/>
    </source>
</evidence>
<evidence type="ECO:0000259" key="8">
    <source>
        <dbReference type="PROSITE" id="PS50994"/>
    </source>
</evidence>
<dbReference type="SUPFAM" id="SSF56672">
    <property type="entry name" value="DNA/RNA polymerases"/>
    <property type="match status" value="1"/>
</dbReference>
<dbReference type="SUPFAM" id="SSF53098">
    <property type="entry name" value="Ribonuclease H-like"/>
    <property type="match status" value="1"/>
</dbReference>